<evidence type="ECO:0000313" key="3">
    <source>
        <dbReference type="Proteomes" id="UP000053732"/>
    </source>
</evidence>
<keyword evidence="3" id="KW-1185">Reference proteome</keyword>
<gene>
    <name evidence="2" type="ORF">PCAMFM013_S002g000838</name>
</gene>
<feature type="compositionally biased region" description="Polar residues" evidence="1">
    <location>
        <begin position="60"/>
        <end position="87"/>
    </location>
</feature>
<feature type="compositionally biased region" description="Basic and acidic residues" evidence="1">
    <location>
        <begin position="15"/>
        <end position="32"/>
    </location>
</feature>
<sequence>MSFSDTHPHPSSATEHTEHHAHQDLDQRRTSTDSDVIHHLYFEDNDGFFPPSWIGKVSQHRPSTENSGGNNFEGTKDTSTSAYKERT</sequence>
<feature type="region of interest" description="Disordered" evidence="1">
    <location>
        <begin position="1"/>
        <end position="32"/>
    </location>
</feature>
<evidence type="ECO:0000313" key="2">
    <source>
        <dbReference type="EMBL" id="CRL18968.1"/>
    </source>
</evidence>
<evidence type="ECO:0000256" key="1">
    <source>
        <dbReference type="SAM" id="MobiDB-lite"/>
    </source>
</evidence>
<name>A0A0G4NY05_PENC3</name>
<feature type="region of interest" description="Disordered" evidence="1">
    <location>
        <begin position="49"/>
        <end position="87"/>
    </location>
</feature>
<organism evidence="2 3">
    <name type="scientific">Penicillium camemberti (strain FM 013)</name>
    <dbReference type="NCBI Taxonomy" id="1429867"/>
    <lineage>
        <taxon>Eukaryota</taxon>
        <taxon>Fungi</taxon>
        <taxon>Dikarya</taxon>
        <taxon>Ascomycota</taxon>
        <taxon>Pezizomycotina</taxon>
        <taxon>Eurotiomycetes</taxon>
        <taxon>Eurotiomycetidae</taxon>
        <taxon>Eurotiales</taxon>
        <taxon>Aspergillaceae</taxon>
        <taxon>Penicillium</taxon>
    </lineage>
</organism>
<proteinExistence type="predicted"/>
<reference evidence="2 3" key="1">
    <citation type="journal article" date="2014" name="Nat. Commun.">
        <title>Multiple recent horizontal transfers of a large genomic region in cheese making fungi.</title>
        <authorList>
            <person name="Cheeseman K."/>
            <person name="Ropars J."/>
            <person name="Renault P."/>
            <person name="Dupont J."/>
            <person name="Gouzy J."/>
            <person name="Branca A."/>
            <person name="Abraham A.L."/>
            <person name="Ceppi M."/>
            <person name="Conseiller E."/>
            <person name="Debuchy R."/>
            <person name="Malagnac F."/>
            <person name="Goarin A."/>
            <person name="Silar P."/>
            <person name="Lacoste S."/>
            <person name="Sallet E."/>
            <person name="Bensimon A."/>
            <person name="Giraud T."/>
            <person name="Brygoo Y."/>
        </authorList>
    </citation>
    <scope>NUCLEOTIDE SEQUENCE [LARGE SCALE GENOMIC DNA]</scope>
    <source>
        <strain evidence="3">FM 013</strain>
    </source>
</reference>
<dbReference type="AlphaFoldDB" id="A0A0G4NY05"/>
<protein>
    <submittedName>
        <fullName evidence="2">Str. FM013</fullName>
    </submittedName>
</protein>
<dbReference type="Proteomes" id="UP000053732">
    <property type="component" value="Unassembled WGS sequence"/>
</dbReference>
<dbReference type="EMBL" id="HG793135">
    <property type="protein sequence ID" value="CRL18968.1"/>
    <property type="molecule type" value="Genomic_DNA"/>
</dbReference>
<feature type="compositionally biased region" description="Polar residues" evidence="1">
    <location>
        <begin position="1"/>
        <end position="14"/>
    </location>
</feature>
<accession>A0A0G4NY05</accession>